<proteinExistence type="predicted"/>
<feature type="compositionally biased region" description="Basic and acidic residues" evidence="1">
    <location>
        <begin position="398"/>
        <end position="418"/>
    </location>
</feature>
<dbReference type="InterPro" id="IPR009351">
    <property type="entry name" value="AlkZ-like"/>
</dbReference>
<gene>
    <name evidence="2" type="ORF">SAMN05421771_4055</name>
</gene>
<evidence type="ECO:0000256" key="1">
    <source>
        <dbReference type="SAM" id="MobiDB-lite"/>
    </source>
</evidence>
<feature type="compositionally biased region" description="Basic and acidic residues" evidence="1">
    <location>
        <begin position="454"/>
        <end position="466"/>
    </location>
</feature>
<dbReference type="EMBL" id="FOZL01000002">
    <property type="protein sequence ID" value="SFS21136.1"/>
    <property type="molecule type" value="Genomic_DNA"/>
</dbReference>
<feature type="compositionally biased region" description="Basic and acidic residues" evidence="1">
    <location>
        <begin position="527"/>
        <end position="541"/>
    </location>
</feature>
<protein>
    <submittedName>
        <fullName evidence="2">Uncharacterized protein</fullName>
    </submittedName>
</protein>
<dbReference type="STRING" id="474950.SAMN05421771_4055"/>
<organism evidence="2 3">
    <name type="scientific">Granulicella pectinivorans</name>
    <dbReference type="NCBI Taxonomy" id="474950"/>
    <lineage>
        <taxon>Bacteria</taxon>
        <taxon>Pseudomonadati</taxon>
        <taxon>Acidobacteriota</taxon>
        <taxon>Terriglobia</taxon>
        <taxon>Terriglobales</taxon>
        <taxon>Acidobacteriaceae</taxon>
        <taxon>Granulicella</taxon>
    </lineage>
</organism>
<feature type="region of interest" description="Disordered" evidence="1">
    <location>
        <begin position="345"/>
        <end position="718"/>
    </location>
</feature>
<name>A0A1I6MZL9_9BACT</name>
<dbReference type="Pfam" id="PF06224">
    <property type="entry name" value="AlkZ-like"/>
    <property type="match status" value="1"/>
</dbReference>
<keyword evidence="3" id="KW-1185">Reference proteome</keyword>
<dbReference type="AlphaFoldDB" id="A0A1I6MZL9"/>
<accession>A0A1I6MZL9</accession>
<evidence type="ECO:0000313" key="3">
    <source>
        <dbReference type="Proteomes" id="UP000199024"/>
    </source>
</evidence>
<dbReference type="Proteomes" id="UP000199024">
    <property type="component" value="Unassembled WGS sequence"/>
</dbReference>
<feature type="compositionally biased region" description="Basic and acidic residues" evidence="1">
    <location>
        <begin position="585"/>
        <end position="606"/>
    </location>
</feature>
<sequence>MLLRWSRSSRKATPVSTSNIPSAEQLAGIRSTLWHQDETPLLTLDSLRSWIHKTGLVLFTPRASQLPAPAPSIVEGVLGKANAAPTLAETAEAKTLLARLIAEGNAVPLNLLGTPGDTPDFVVSPAVFSYVFTLRGDKAWKLPPATTGAVKVSPLALAAYEALARRVTLSVPELVNELGKEVTDSAVLRALSELWSHLRVIPVPQADGDTMWELMSTRFTKQIKAGANAGQPKAMSALISLYLQSALLATEEEIETILSPLSPRSRIRDVVHALMGARELETIAVDGRTVVYISGELPQFGGTEAVTASDDEAGEIVEVDVLGEAPVIEGEGAIKKFVPKPAKSGTGFAKKFTPRPFGGSSEGGDRERRPFKKPFGDKPSFTKPWDENRPARPAADGDAPRSFDRSDRPARPSFDRKPSFGSKPYGAKPAFGSRPAFGDKPRYGSGDGGTRPSFRRDDSAPRREWTPRPAADGGGEGTFAPRKTFSKPGTFGRKREGGFSPRPSFGGGEGRPPRREFTPREGGAASDRPRREFAPREERRPGSYTPRPTGGDRKPYSPRPEGGGFAPRKPFTPGGKPGGFSPRDGGAEGERPRFRKFDAPKFDRPKRSFNPDSPARSFSDRPARPFSSDRPARPFSSDRPARPYSGDRPASGGGFSKPSTYPAKKPFSKPTGAGAYRGPKPPGTFAKFADGNKPFRKPGPGGKKFGGPKPNYRKREEE</sequence>
<reference evidence="2 3" key="1">
    <citation type="submission" date="2016-10" db="EMBL/GenBank/DDBJ databases">
        <authorList>
            <person name="de Groot N.N."/>
        </authorList>
    </citation>
    <scope>NUCLEOTIDE SEQUENCE [LARGE SCALE GENOMIC DNA]</scope>
    <source>
        <strain evidence="2 3">DSM 21001</strain>
    </source>
</reference>
<evidence type="ECO:0000313" key="2">
    <source>
        <dbReference type="EMBL" id="SFS21136.1"/>
    </source>
</evidence>